<evidence type="ECO:0000256" key="4">
    <source>
        <dbReference type="ARBA" id="ARBA00022840"/>
    </source>
</evidence>
<feature type="transmembrane region" description="Helical" evidence="7">
    <location>
        <begin position="179"/>
        <end position="196"/>
    </location>
</feature>
<keyword evidence="3" id="KW-0547">Nucleotide-binding</keyword>
<feature type="transmembrane region" description="Helical" evidence="7">
    <location>
        <begin position="152"/>
        <end position="173"/>
    </location>
</feature>
<name>A0ABN8GNI2_9BACL</name>
<dbReference type="PANTHER" id="PTHR24221:SF654">
    <property type="entry name" value="ATP-BINDING CASSETTE SUB-FAMILY B MEMBER 6"/>
    <property type="match status" value="1"/>
</dbReference>
<dbReference type="InterPro" id="IPR017871">
    <property type="entry name" value="ABC_transporter-like_CS"/>
</dbReference>
<dbReference type="EMBL" id="CAKMMW010000008">
    <property type="protein sequence ID" value="CAH1207769.1"/>
    <property type="molecule type" value="Genomic_DNA"/>
</dbReference>
<dbReference type="Gene3D" id="1.20.1560.10">
    <property type="entry name" value="ABC transporter type 1, transmembrane domain"/>
    <property type="match status" value="1"/>
</dbReference>
<proteinExistence type="predicted"/>
<dbReference type="InterPro" id="IPR003593">
    <property type="entry name" value="AAA+_ATPase"/>
</dbReference>
<dbReference type="InterPro" id="IPR011527">
    <property type="entry name" value="ABC1_TM_dom"/>
</dbReference>
<dbReference type="InterPro" id="IPR003439">
    <property type="entry name" value="ABC_transporter-like_ATP-bd"/>
</dbReference>
<comment type="caution">
    <text evidence="10">The sequence shown here is derived from an EMBL/GenBank/DDBJ whole genome shotgun (WGS) entry which is preliminary data.</text>
</comment>
<evidence type="ECO:0000259" key="8">
    <source>
        <dbReference type="PROSITE" id="PS50893"/>
    </source>
</evidence>
<dbReference type="PROSITE" id="PS00211">
    <property type="entry name" value="ABC_TRANSPORTER_1"/>
    <property type="match status" value="1"/>
</dbReference>
<dbReference type="InterPro" id="IPR039421">
    <property type="entry name" value="Type_1_exporter"/>
</dbReference>
<keyword evidence="11" id="KW-1185">Reference proteome</keyword>
<evidence type="ECO:0000313" key="11">
    <source>
        <dbReference type="Proteomes" id="UP000838821"/>
    </source>
</evidence>
<dbReference type="Gene3D" id="3.40.50.300">
    <property type="entry name" value="P-loop containing nucleotide triphosphate hydrolases"/>
    <property type="match status" value="1"/>
</dbReference>
<dbReference type="SUPFAM" id="SSF90123">
    <property type="entry name" value="ABC transporter transmembrane region"/>
    <property type="match status" value="1"/>
</dbReference>
<evidence type="ECO:0000256" key="3">
    <source>
        <dbReference type="ARBA" id="ARBA00022741"/>
    </source>
</evidence>
<feature type="domain" description="ABC transporter" evidence="8">
    <location>
        <begin position="357"/>
        <end position="593"/>
    </location>
</feature>
<evidence type="ECO:0000256" key="7">
    <source>
        <dbReference type="SAM" id="Phobius"/>
    </source>
</evidence>
<evidence type="ECO:0000256" key="5">
    <source>
        <dbReference type="ARBA" id="ARBA00022989"/>
    </source>
</evidence>
<dbReference type="InterPro" id="IPR027417">
    <property type="entry name" value="P-loop_NTPase"/>
</dbReference>
<dbReference type="Proteomes" id="UP000838821">
    <property type="component" value="Unassembled WGS sequence"/>
</dbReference>
<feature type="domain" description="ABC transmembrane type-1" evidence="9">
    <location>
        <begin position="23"/>
        <end position="317"/>
    </location>
</feature>
<sequence length="602" mass="67391">MKQLLYFSRKLHVFAGKILYINVIGMVLVSLLEGAGVLLLIPLISLSGVLSISSGSSTLQHIFGFLQDLPAKWSLLLLLGAYAGMIISQTLIQQNLNQRNLRIIMGFTNQIRMETYRSLLQANWAFFVSKRKSDLINSLTEEISHLVRGTNLLLQLLTSVIFTAIQLGIAFWLSPKITVFVLAAGFIIALFSRRFIKKSRMVGNESMEIAQSYLGGITDQFNGIKDIKSNSLEASRYAWLRTWCERVVAEQLKMNKLKNASQTFYKITSTLLIASLIYVSIQLFKAQPSQLLLIVLIFSRLWPRFTGIQSSLEQIASCVPAFQSILRLQEDSKNAKEFEDAEKSAKYIVPMSVNQGIECKQIYFRYNKQESIYQLENIQVHIPANQTTAIVGRSGAGKSTLIDIVMGLLQPEKGQICIDGVPLTSENLLSFRQAISYVPQDPFLFNGSIRENLLMIKPQATEEEIWEALEFSISAEFVKRLPQGLDTLIGDRGVRLSGGERQRLVLARAILRKTSILVLDEASSALDTENEAKILAALDQLKGKMTIIVIAHRLSTIRNADQVIVVDQGTVVQKGKFNQLANEKKSLLNHLLEQQVVVMPHG</sequence>
<protein>
    <submittedName>
        <fullName evidence="10">Heterocyst differentiation ATP-binding protein HepA</fullName>
    </submittedName>
</protein>
<dbReference type="RefSeq" id="WP_236288419.1">
    <property type="nucleotide sequence ID" value="NZ_CAKMMW010000008.1"/>
</dbReference>
<reference evidence="10" key="1">
    <citation type="submission" date="2022-01" db="EMBL/GenBank/DDBJ databases">
        <authorList>
            <person name="Criscuolo A."/>
        </authorList>
    </citation>
    <scope>NUCLEOTIDE SEQUENCE</scope>
    <source>
        <strain evidence="10">CIP111891</strain>
    </source>
</reference>
<keyword evidence="6 7" id="KW-0472">Membrane</keyword>
<evidence type="ECO:0000256" key="2">
    <source>
        <dbReference type="ARBA" id="ARBA00022692"/>
    </source>
</evidence>
<dbReference type="GO" id="GO:0005524">
    <property type="term" value="F:ATP binding"/>
    <property type="evidence" value="ECO:0007669"/>
    <property type="project" value="UniProtKB-KW"/>
</dbReference>
<dbReference type="SUPFAM" id="SSF52540">
    <property type="entry name" value="P-loop containing nucleoside triphosphate hydrolases"/>
    <property type="match status" value="1"/>
</dbReference>
<dbReference type="Pfam" id="PF00664">
    <property type="entry name" value="ABC_membrane"/>
    <property type="match status" value="1"/>
</dbReference>
<dbReference type="Pfam" id="PF00005">
    <property type="entry name" value="ABC_tran"/>
    <property type="match status" value="1"/>
</dbReference>
<evidence type="ECO:0000256" key="6">
    <source>
        <dbReference type="ARBA" id="ARBA00023136"/>
    </source>
</evidence>
<feature type="transmembrane region" description="Helical" evidence="7">
    <location>
        <begin position="263"/>
        <end position="284"/>
    </location>
</feature>
<dbReference type="PROSITE" id="PS50893">
    <property type="entry name" value="ABC_TRANSPORTER_2"/>
    <property type="match status" value="1"/>
</dbReference>
<evidence type="ECO:0000259" key="9">
    <source>
        <dbReference type="PROSITE" id="PS50929"/>
    </source>
</evidence>
<dbReference type="InterPro" id="IPR036640">
    <property type="entry name" value="ABC1_TM_sf"/>
</dbReference>
<feature type="transmembrane region" description="Helical" evidence="7">
    <location>
        <begin position="20"/>
        <end position="53"/>
    </location>
</feature>
<evidence type="ECO:0000256" key="1">
    <source>
        <dbReference type="ARBA" id="ARBA00004651"/>
    </source>
</evidence>
<feature type="transmembrane region" description="Helical" evidence="7">
    <location>
        <begin position="73"/>
        <end position="92"/>
    </location>
</feature>
<keyword evidence="5 7" id="KW-1133">Transmembrane helix</keyword>
<dbReference type="PANTHER" id="PTHR24221">
    <property type="entry name" value="ATP-BINDING CASSETTE SUB-FAMILY B"/>
    <property type="match status" value="1"/>
</dbReference>
<organism evidence="10 11">
    <name type="scientific">Paenibacillus allorhizoplanae</name>
    <dbReference type="NCBI Taxonomy" id="2905648"/>
    <lineage>
        <taxon>Bacteria</taxon>
        <taxon>Bacillati</taxon>
        <taxon>Bacillota</taxon>
        <taxon>Bacilli</taxon>
        <taxon>Bacillales</taxon>
        <taxon>Paenibacillaceae</taxon>
        <taxon>Paenibacillus</taxon>
    </lineage>
</organism>
<dbReference type="SMART" id="SM00382">
    <property type="entry name" value="AAA"/>
    <property type="match status" value="1"/>
</dbReference>
<comment type="subcellular location">
    <subcellularLocation>
        <location evidence="1">Cell membrane</location>
        <topology evidence="1">Multi-pass membrane protein</topology>
    </subcellularLocation>
</comment>
<gene>
    <name evidence="10" type="primary">hepA_1</name>
    <name evidence="10" type="ORF">PAECIP111891_03094</name>
</gene>
<accession>A0ABN8GNI2</accession>
<dbReference type="PROSITE" id="PS50929">
    <property type="entry name" value="ABC_TM1F"/>
    <property type="match status" value="1"/>
</dbReference>
<keyword evidence="2 7" id="KW-0812">Transmembrane</keyword>
<keyword evidence="4 10" id="KW-0067">ATP-binding</keyword>
<evidence type="ECO:0000313" key="10">
    <source>
        <dbReference type="EMBL" id="CAH1207769.1"/>
    </source>
</evidence>